<evidence type="ECO:0000313" key="3">
    <source>
        <dbReference type="EnsemblPlants" id="Solyc06g048945.1.1"/>
    </source>
</evidence>
<dbReference type="InterPro" id="IPR043502">
    <property type="entry name" value="DNA/RNA_pol_sf"/>
</dbReference>
<evidence type="ECO:0000313" key="4">
    <source>
        <dbReference type="Proteomes" id="UP000004994"/>
    </source>
</evidence>
<evidence type="ECO:0000256" key="1">
    <source>
        <dbReference type="SAM" id="MobiDB-lite"/>
    </source>
</evidence>
<protein>
    <recommendedName>
        <fullName evidence="2">Reverse transcriptase Ty1/copia-type domain-containing protein</fullName>
    </recommendedName>
</protein>
<dbReference type="Gramene" id="Solyc06g048945.1.1">
    <property type="protein sequence ID" value="Solyc06g048945.1.1"/>
    <property type="gene ID" value="Solyc06g048945.1"/>
</dbReference>
<dbReference type="InParanoid" id="A0A3Q7GV55"/>
<reference evidence="3" key="1">
    <citation type="journal article" date="2012" name="Nature">
        <title>The tomato genome sequence provides insights into fleshy fruit evolution.</title>
        <authorList>
            <consortium name="Tomato Genome Consortium"/>
        </authorList>
    </citation>
    <scope>NUCLEOTIDE SEQUENCE [LARGE SCALE GENOMIC DNA]</scope>
    <source>
        <strain evidence="3">cv. Heinz 1706</strain>
    </source>
</reference>
<feature type="compositionally biased region" description="Polar residues" evidence="1">
    <location>
        <begin position="299"/>
        <end position="322"/>
    </location>
</feature>
<feature type="domain" description="Reverse transcriptase Ty1/copia-type" evidence="2">
    <location>
        <begin position="348"/>
        <end position="432"/>
    </location>
</feature>
<dbReference type="CDD" id="cd09272">
    <property type="entry name" value="RNase_HI_RT_Ty1"/>
    <property type="match status" value="1"/>
</dbReference>
<dbReference type="Proteomes" id="UP000004994">
    <property type="component" value="Chromosome 6"/>
</dbReference>
<dbReference type="STRING" id="4081.A0A3Q7GV55"/>
<dbReference type="InterPro" id="IPR013103">
    <property type="entry name" value="RVT_2"/>
</dbReference>
<dbReference type="Pfam" id="PF07727">
    <property type="entry name" value="RVT_2"/>
    <property type="match status" value="1"/>
</dbReference>
<accession>A0A3Q7GV55</accession>
<proteinExistence type="predicted"/>
<keyword evidence="4" id="KW-1185">Reference proteome</keyword>
<dbReference type="PANTHER" id="PTHR11439">
    <property type="entry name" value="GAG-POL-RELATED RETROTRANSPOSON"/>
    <property type="match status" value="1"/>
</dbReference>
<feature type="region of interest" description="Disordered" evidence="1">
    <location>
        <begin position="25"/>
        <end position="45"/>
    </location>
</feature>
<dbReference type="SUPFAM" id="SSF56672">
    <property type="entry name" value="DNA/RNA polymerases"/>
    <property type="match status" value="1"/>
</dbReference>
<dbReference type="PANTHER" id="PTHR11439:SF441">
    <property type="entry name" value="REVERSE TRANSCRIPTASE TY1_COPIA-TYPE DOMAIN-CONTAINING PROTEIN"/>
    <property type="match status" value="1"/>
</dbReference>
<dbReference type="AlphaFoldDB" id="A0A3Q7GV55"/>
<feature type="compositionally biased region" description="Polar residues" evidence="1">
    <location>
        <begin position="31"/>
        <end position="41"/>
    </location>
</feature>
<evidence type="ECO:0000259" key="2">
    <source>
        <dbReference type="Pfam" id="PF07727"/>
    </source>
</evidence>
<feature type="region of interest" description="Disordered" evidence="1">
    <location>
        <begin position="294"/>
        <end position="322"/>
    </location>
</feature>
<sequence length="612" mass="68159">MWRSLHLRRTIKFYCIIFHSSGGNGSGSNGPVSQGYRSQGNMKPHKPQRSGYLYCDHYEMNGHNRVDCNKLKYCTHCHKHGHLKDVCFQLIGYPVNYKGKRLANNVSTDCGSLGKSNDNSCFVTSTQQSQQQYGSGFGASSVPQFTPDQYKNVLQMLNLPLIHEGNATSTNINANEAGNFAGNSKFNSCSFDWIVDSGATDHMVGTKNNLLTGRVKEIDKEDGGLYILKSPQLIDTGQHHKSISTRAIQDSDEGEAIVPDDAIQVPVLNVKADDHVCIDDHIDSTTRHSVDHIFEDPNMSPSSVVQEPTMSSTIGRRQSTRTSRPPFWQNYFVTSAKCESKSHCLSDEGIVIVLIYVDDLLVTGRSLKLINETKTVLKDNFKIKDLGTLRYFLGIEFARNTKGILMHQRKYALEIISHLGLGGSKPIATPVETNVKLTTMVFDKHVGSSSDSLLSDIGAYQRLVGRLIYLTITRPDLSYAVQSLSQFMNAPKRYHMDAAVRVVRYIKQNPGSGILLAAQSSDYLQAYCDADWGSCLDTRKSITGYMVKFGDSLLSWKSKKQSTVSRSSAEAKYRNMTSTVSEVTWIIGLFRGLDMPLTLHRSSTKHFSILRV</sequence>
<reference evidence="3" key="2">
    <citation type="submission" date="2019-01" db="UniProtKB">
        <authorList>
            <consortium name="EnsemblPlants"/>
        </authorList>
    </citation>
    <scope>IDENTIFICATION</scope>
    <source>
        <strain evidence="3">cv. Heinz 1706</strain>
    </source>
</reference>
<organism evidence="3">
    <name type="scientific">Solanum lycopersicum</name>
    <name type="common">Tomato</name>
    <name type="synonym">Lycopersicon esculentum</name>
    <dbReference type="NCBI Taxonomy" id="4081"/>
    <lineage>
        <taxon>Eukaryota</taxon>
        <taxon>Viridiplantae</taxon>
        <taxon>Streptophyta</taxon>
        <taxon>Embryophyta</taxon>
        <taxon>Tracheophyta</taxon>
        <taxon>Spermatophyta</taxon>
        <taxon>Magnoliopsida</taxon>
        <taxon>eudicotyledons</taxon>
        <taxon>Gunneridae</taxon>
        <taxon>Pentapetalae</taxon>
        <taxon>asterids</taxon>
        <taxon>lamiids</taxon>
        <taxon>Solanales</taxon>
        <taxon>Solanaceae</taxon>
        <taxon>Solanoideae</taxon>
        <taxon>Solaneae</taxon>
        <taxon>Solanum</taxon>
        <taxon>Solanum subgen. Lycopersicon</taxon>
    </lineage>
</organism>
<name>A0A3Q7GV55_SOLLC</name>
<dbReference type="EnsemblPlants" id="Solyc06g048945.1.1">
    <property type="protein sequence ID" value="Solyc06g048945.1.1"/>
    <property type="gene ID" value="Solyc06g048945.1"/>
</dbReference>